<keyword evidence="3" id="KW-1185">Reference proteome</keyword>
<evidence type="ECO:0000313" key="3">
    <source>
        <dbReference type="Proteomes" id="UP000034228"/>
    </source>
</evidence>
<accession>A0A0M2V6S1</accession>
<reference evidence="2 3" key="1">
    <citation type="submission" date="2015-03" db="EMBL/GenBank/DDBJ databases">
        <title>Draft genome sequences of two protease-producing strains of Arsukibacterium isolated from two cold and alkaline environments.</title>
        <authorList>
            <person name="Lylloff J.E."/>
            <person name="Skov L.B."/>
            <person name="Jepsen M."/>
            <person name="Hallin P.F."/>
            <person name="Sorensen S.J."/>
            <person name="Stougaard P."/>
            <person name="Glaring M.A."/>
        </authorList>
    </citation>
    <scope>NUCLEOTIDE SEQUENCE [LARGE SCALE GENOMIC DNA]</scope>
    <source>
        <strain evidence="2 3">GCM72</strain>
    </source>
</reference>
<dbReference type="STRING" id="336831.WG68_13590"/>
<evidence type="ECO:0000259" key="1">
    <source>
        <dbReference type="Pfam" id="PF00582"/>
    </source>
</evidence>
<dbReference type="Pfam" id="PF00582">
    <property type="entry name" value="Usp"/>
    <property type="match status" value="1"/>
</dbReference>
<protein>
    <recommendedName>
        <fullName evidence="1">UspA domain-containing protein</fullName>
    </recommendedName>
</protein>
<dbReference type="InterPro" id="IPR006016">
    <property type="entry name" value="UspA"/>
</dbReference>
<sequence length="86" mass="9636">MTNIQQQHTEKLTPYIEAYHLAADDVHLSGGLPNDEVPKAVQHFQCQLAIIGNSHQRNISSVLFGDTAHYLTRHTPCDVLIVKTMN</sequence>
<dbReference type="Gene3D" id="3.40.50.12370">
    <property type="match status" value="1"/>
</dbReference>
<dbReference type="EMBL" id="LAHO01000013">
    <property type="protein sequence ID" value="KKO44858.1"/>
    <property type="molecule type" value="Genomic_DNA"/>
</dbReference>
<gene>
    <name evidence="2" type="ORF">WG68_13590</name>
</gene>
<dbReference type="CDD" id="cd00293">
    <property type="entry name" value="USP-like"/>
    <property type="match status" value="1"/>
</dbReference>
<evidence type="ECO:0000313" key="2">
    <source>
        <dbReference type="EMBL" id="KKO44858.1"/>
    </source>
</evidence>
<dbReference type="AlphaFoldDB" id="A0A0M2V6S1"/>
<dbReference type="Proteomes" id="UP000034228">
    <property type="component" value="Unassembled WGS sequence"/>
</dbReference>
<comment type="caution">
    <text evidence="2">The sequence shown here is derived from an EMBL/GenBank/DDBJ whole genome shotgun (WGS) entry which is preliminary data.</text>
</comment>
<dbReference type="RefSeq" id="WP_046558245.1">
    <property type="nucleotide sequence ID" value="NZ_LAHO01000013.1"/>
</dbReference>
<proteinExistence type="predicted"/>
<name>A0A0M2V6S1_9GAMM</name>
<dbReference type="SUPFAM" id="SSF52402">
    <property type="entry name" value="Adenine nucleotide alpha hydrolases-like"/>
    <property type="match status" value="1"/>
</dbReference>
<feature type="domain" description="UspA" evidence="1">
    <location>
        <begin position="23"/>
        <end position="83"/>
    </location>
</feature>
<organism evidence="2 3">
    <name type="scientific">Arsukibacterium ikkense</name>
    <dbReference type="NCBI Taxonomy" id="336831"/>
    <lineage>
        <taxon>Bacteria</taxon>
        <taxon>Pseudomonadati</taxon>
        <taxon>Pseudomonadota</taxon>
        <taxon>Gammaproteobacteria</taxon>
        <taxon>Chromatiales</taxon>
        <taxon>Chromatiaceae</taxon>
        <taxon>Arsukibacterium</taxon>
    </lineage>
</organism>